<reference evidence="2 3" key="1">
    <citation type="submission" date="2018-09" db="EMBL/GenBank/DDBJ databases">
        <title>The draft genome of Acinetobacter spp. strains.</title>
        <authorList>
            <person name="Qin J."/>
            <person name="Feng Y."/>
            <person name="Zong Z."/>
        </authorList>
    </citation>
    <scope>NUCLEOTIDE SEQUENCE [LARGE SCALE GENOMIC DNA]</scope>
    <source>
        <strain evidence="2 3">WCHAc060096</strain>
    </source>
</reference>
<feature type="non-terminal residue" evidence="2">
    <location>
        <position position="1"/>
    </location>
</feature>
<evidence type="ECO:0000313" key="2">
    <source>
        <dbReference type="EMBL" id="RKG30675.1"/>
    </source>
</evidence>
<proteinExistence type="predicted"/>
<keyword evidence="3" id="KW-1185">Reference proteome</keyword>
<dbReference type="EMBL" id="RAXU01000029">
    <property type="protein sequence ID" value="RKG30675.1"/>
    <property type="molecule type" value="Genomic_DNA"/>
</dbReference>
<organism evidence="2 3">
    <name type="scientific">Acinetobacter guerrae</name>
    <dbReference type="NCBI Taxonomy" id="1843371"/>
    <lineage>
        <taxon>Bacteria</taxon>
        <taxon>Pseudomonadati</taxon>
        <taxon>Pseudomonadota</taxon>
        <taxon>Gammaproteobacteria</taxon>
        <taxon>Moraxellales</taxon>
        <taxon>Moraxellaceae</taxon>
        <taxon>Acinetobacter</taxon>
    </lineage>
</organism>
<comment type="caution">
    <text evidence="2">The sequence shown here is derived from an EMBL/GenBank/DDBJ whole genome shotgun (WGS) entry which is preliminary data.</text>
</comment>
<keyword evidence="1" id="KW-0812">Transmembrane</keyword>
<protein>
    <submittedName>
        <fullName evidence="2">Uncharacterized protein</fullName>
    </submittedName>
</protein>
<dbReference type="RefSeq" id="WP_213072226.1">
    <property type="nucleotide sequence ID" value="NZ_RAXU01000029.1"/>
</dbReference>
<sequence length="61" mass="7406">YYQYCAAWFFAVAIIYFHIRKGTSLNLVILNFIFSVKQNFKYKSIIYKEFLNLKKDVKIKN</sequence>
<gene>
    <name evidence="2" type="ORF">D7V21_15600</name>
</gene>
<dbReference type="AlphaFoldDB" id="A0A3A8E7T8"/>
<dbReference type="Proteomes" id="UP000269001">
    <property type="component" value="Unassembled WGS sequence"/>
</dbReference>
<accession>A0A3A8E7T8</accession>
<keyword evidence="1" id="KW-1133">Transmembrane helix</keyword>
<evidence type="ECO:0000256" key="1">
    <source>
        <dbReference type="SAM" id="Phobius"/>
    </source>
</evidence>
<name>A0A3A8E7T8_9GAMM</name>
<feature type="transmembrane region" description="Helical" evidence="1">
    <location>
        <begin position="6"/>
        <end position="34"/>
    </location>
</feature>
<evidence type="ECO:0000313" key="3">
    <source>
        <dbReference type="Proteomes" id="UP000269001"/>
    </source>
</evidence>
<keyword evidence="1" id="KW-0472">Membrane</keyword>